<name>A0A936NCC7_9ACTN</name>
<evidence type="ECO:0000256" key="1">
    <source>
        <dbReference type="SAM" id="MobiDB-lite"/>
    </source>
</evidence>
<feature type="region of interest" description="Disordered" evidence="1">
    <location>
        <begin position="1"/>
        <end position="32"/>
    </location>
</feature>
<comment type="caution">
    <text evidence="2">The sequence shown here is derived from an EMBL/GenBank/DDBJ whole genome shotgun (WGS) entry which is preliminary data.</text>
</comment>
<evidence type="ECO:0000313" key="3">
    <source>
        <dbReference type="Proteomes" id="UP000727993"/>
    </source>
</evidence>
<sequence>MSKRHQKSQTSVVPEPREDRKREHRRLRQKVRQDLHVASVEGDVDEVVLDRPHATHGYREDHEVPTSNAVPAPPKRTKHWKQSFWKRRKNERRRRAAEFDAAAN</sequence>
<feature type="region of interest" description="Disordered" evidence="1">
    <location>
        <begin position="56"/>
        <end position="104"/>
    </location>
</feature>
<feature type="compositionally biased region" description="Basic residues" evidence="1">
    <location>
        <begin position="75"/>
        <end position="95"/>
    </location>
</feature>
<dbReference type="EMBL" id="JADJZA010000006">
    <property type="protein sequence ID" value="MBK9297069.1"/>
    <property type="molecule type" value="Genomic_DNA"/>
</dbReference>
<protein>
    <submittedName>
        <fullName evidence="2">Uncharacterized protein</fullName>
    </submittedName>
</protein>
<dbReference type="Proteomes" id="UP000727993">
    <property type="component" value="Unassembled WGS sequence"/>
</dbReference>
<organism evidence="2 3">
    <name type="scientific">Candidatus Neomicrothrix subdominans</name>
    <dbReference type="NCBI Taxonomy" id="2954438"/>
    <lineage>
        <taxon>Bacteria</taxon>
        <taxon>Bacillati</taxon>
        <taxon>Actinomycetota</taxon>
        <taxon>Acidimicrobiia</taxon>
        <taxon>Acidimicrobiales</taxon>
        <taxon>Microthrixaceae</taxon>
        <taxon>Candidatus Neomicrothrix</taxon>
    </lineage>
</organism>
<reference evidence="2 3" key="1">
    <citation type="submission" date="2020-10" db="EMBL/GenBank/DDBJ databases">
        <title>Connecting structure to function with the recovery of over 1000 high-quality activated sludge metagenome-assembled genomes encoding full-length rRNA genes using long-read sequencing.</title>
        <authorList>
            <person name="Singleton C.M."/>
            <person name="Petriglieri F."/>
            <person name="Kristensen J.M."/>
            <person name="Kirkegaard R.H."/>
            <person name="Michaelsen T.Y."/>
            <person name="Andersen M.H."/>
            <person name="Karst S.M."/>
            <person name="Dueholm M.S."/>
            <person name="Nielsen P.H."/>
            <person name="Albertsen M."/>
        </authorList>
    </citation>
    <scope>NUCLEOTIDE SEQUENCE [LARGE SCALE GENOMIC DNA]</scope>
    <source>
        <strain evidence="2">Lyne_18-Q3-R50-59_MAXAC.006</strain>
    </source>
</reference>
<evidence type="ECO:0000313" key="2">
    <source>
        <dbReference type="EMBL" id="MBK9297069.1"/>
    </source>
</evidence>
<gene>
    <name evidence="2" type="ORF">IPN02_09595</name>
</gene>
<dbReference type="AlphaFoldDB" id="A0A936NCC7"/>
<proteinExistence type="predicted"/>
<accession>A0A936NCC7</accession>